<keyword evidence="3" id="KW-1185">Reference proteome</keyword>
<evidence type="ECO:0000259" key="1">
    <source>
        <dbReference type="Pfam" id="PF00534"/>
    </source>
</evidence>
<sequence>MPMLAHSTKPWVLTIAKDSPNLGSIEKNIQFLQGASHIVVESFRHQELLLQIGLPQEKVSLIHPGIQFDENTPSNKEKPFEILFATAPLGKRDLINRGVYMMIAAAKNLPNIQFTLVWRKKNLEQLNSILADNKITNINVHSGVIKDMTSYYKSCDAVILPAMEYASLKPCPHSGIEGLAQGKPLLVSTPCSLAPLIKDYRAGLVFEPITNALSEAIKKLQTNYDQYQPNCQKLVNEQFSPEVFFKRYHKIYSRLLDQAA</sequence>
<dbReference type="InterPro" id="IPR001296">
    <property type="entry name" value="Glyco_trans_1"/>
</dbReference>
<name>U7QMY0_9CYAN</name>
<dbReference type="Pfam" id="PF00534">
    <property type="entry name" value="Glycos_transf_1"/>
    <property type="match status" value="1"/>
</dbReference>
<evidence type="ECO:0000313" key="2">
    <source>
        <dbReference type="EMBL" id="ERT08632.1"/>
    </source>
</evidence>
<gene>
    <name evidence="2" type="ORF">M595_1443</name>
</gene>
<organism evidence="2 3">
    <name type="scientific">Lyngbya aestuarii BL J</name>
    <dbReference type="NCBI Taxonomy" id="1348334"/>
    <lineage>
        <taxon>Bacteria</taxon>
        <taxon>Bacillati</taxon>
        <taxon>Cyanobacteriota</taxon>
        <taxon>Cyanophyceae</taxon>
        <taxon>Oscillatoriophycideae</taxon>
        <taxon>Oscillatoriales</taxon>
        <taxon>Microcoleaceae</taxon>
        <taxon>Lyngbya</taxon>
    </lineage>
</organism>
<dbReference type="EMBL" id="AUZM01000009">
    <property type="protein sequence ID" value="ERT08632.1"/>
    <property type="molecule type" value="Genomic_DNA"/>
</dbReference>
<reference evidence="2 3" key="1">
    <citation type="journal article" date="2013" name="Front. Microbiol.">
        <title>Comparative genomic analyses of the cyanobacterium, Lyngbya aestuarii BL J, a powerful hydrogen producer.</title>
        <authorList>
            <person name="Kothari A."/>
            <person name="Vaughn M."/>
            <person name="Garcia-Pichel F."/>
        </authorList>
    </citation>
    <scope>NUCLEOTIDE SEQUENCE [LARGE SCALE GENOMIC DNA]</scope>
    <source>
        <strain evidence="2 3">BL J</strain>
    </source>
</reference>
<evidence type="ECO:0000313" key="3">
    <source>
        <dbReference type="Proteomes" id="UP000017127"/>
    </source>
</evidence>
<comment type="caution">
    <text evidence="2">The sequence shown here is derived from an EMBL/GenBank/DDBJ whole genome shotgun (WGS) entry which is preliminary data.</text>
</comment>
<keyword evidence="2" id="KW-0808">Transferase</keyword>
<accession>U7QMY0</accession>
<proteinExistence type="predicted"/>
<dbReference type="PANTHER" id="PTHR12526">
    <property type="entry name" value="GLYCOSYLTRANSFERASE"/>
    <property type="match status" value="1"/>
</dbReference>
<dbReference type="Proteomes" id="UP000017127">
    <property type="component" value="Unassembled WGS sequence"/>
</dbReference>
<protein>
    <submittedName>
        <fullName evidence="2">Glycosyl transferases group 1 family protein</fullName>
    </submittedName>
</protein>
<dbReference type="Gene3D" id="3.40.50.2000">
    <property type="entry name" value="Glycogen Phosphorylase B"/>
    <property type="match status" value="2"/>
</dbReference>
<dbReference type="SUPFAM" id="SSF53756">
    <property type="entry name" value="UDP-Glycosyltransferase/glycogen phosphorylase"/>
    <property type="match status" value="1"/>
</dbReference>
<feature type="domain" description="Glycosyl transferase family 1" evidence="1">
    <location>
        <begin position="97"/>
        <end position="225"/>
    </location>
</feature>
<dbReference type="AlphaFoldDB" id="U7QMY0"/>
<dbReference type="GO" id="GO:0016757">
    <property type="term" value="F:glycosyltransferase activity"/>
    <property type="evidence" value="ECO:0007669"/>
    <property type="project" value="InterPro"/>
</dbReference>